<dbReference type="GO" id="GO:0003676">
    <property type="term" value="F:nucleic acid binding"/>
    <property type="evidence" value="ECO:0007669"/>
    <property type="project" value="InterPro"/>
</dbReference>
<dbReference type="PANTHER" id="PTHR46060:SF1">
    <property type="entry name" value="MARINER MOS1 TRANSPOSASE-LIKE PROTEIN"/>
    <property type="match status" value="1"/>
</dbReference>
<dbReference type="STRING" id="178035.A0A154PTA0"/>
<gene>
    <name evidence="1" type="ORF">WN55_08620</name>
</gene>
<evidence type="ECO:0000313" key="2">
    <source>
        <dbReference type="Proteomes" id="UP000076502"/>
    </source>
</evidence>
<reference evidence="1 2" key="1">
    <citation type="submission" date="2015-07" db="EMBL/GenBank/DDBJ databases">
        <title>The genome of Dufourea novaeangliae.</title>
        <authorList>
            <person name="Pan H."/>
            <person name="Kapheim K."/>
        </authorList>
    </citation>
    <scope>NUCLEOTIDE SEQUENCE [LARGE SCALE GENOMIC DNA]</scope>
    <source>
        <strain evidence="1">0120121106</strain>
        <tissue evidence="1">Whole body</tissue>
    </source>
</reference>
<dbReference type="InterPro" id="IPR036397">
    <property type="entry name" value="RNaseH_sf"/>
</dbReference>
<evidence type="ECO:0000313" key="1">
    <source>
        <dbReference type="EMBL" id="KZC15027.1"/>
    </source>
</evidence>
<dbReference type="OrthoDB" id="10033972at2759"/>
<keyword evidence="2" id="KW-1185">Reference proteome</keyword>
<dbReference type="InterPro" id="IPR052709">
    <property type="entry name" value="Transposase-MT_Hybrid"/>
</dbReference>
<dbReference type="Gene3D" id="3.30.420.10">
    <property type="entry name" value="Ribonuclease H-like superfamily/Ribonuclease H"/>
    <property type="match status" value="1"/>
</dbReference>
<dbReference type="EMBL" id="KQ435186">
    <property type="protein sequence ID" value="KZC15027.1"/>
    <property type="molecule type" value="Genomic_DNA"/>
</dbReference>
<sequence>LAKKKVLFHHDNAPAHTSAVVTAKLVELGYELLPHPPYSPDLAPCDFFLFPNLKKSLAGQKFESNEEVVAATEAYFADLQKTYFSDRLKKLEHRWIKCIELKGDYVEK</sequence>
<dbReference type="PANTHER" id="PTHR46060">
    <property type="entry name" value="MARINER MOS1 TRANSPOSASE-LIKE PROTEIN"/>
    <property type="match status" value="1"/>
</dbReference>
<protein>
    <submittedName>
        <fullName evidence="1">Mariner Mos1 transposase</fullName>
    </submittedName>
</protein>
<name>A0A154PTA0_DUFNO</name>
<organism evidence="1 2">
    <name type="scientific">Dufourea novaeangliae</name>
    <name type="common">Sweat bee</name>
    <dbReference type="NCBI Taxonomy" id="178035"/>
    <lineage>
        <taxon>Eukaryota</taxon>
        <taxon>Metazoa</taxon>
        <taxon>Ecdysozoa</taxon>
        <taxon>Arthropoda</taxon>
        <taxon>Hexapoda</taxon>
        <taxon>Insecta</taxon>
        <taxon>Pterygota</taxon>
        <taxon>Neoptera</taxon>
        <taxon>Endopterygota</taxon>
        <taxon>Hymenoptera</taxon>
        <taxon>Apocrita</taxon>
        <taxon>Aculeata</taxon>
        <taxon>Apoidea</taxon>
        <taxon>Anthophila</taxon>
        <taxon>Halictidae</taxon>
        <taxon>Rophitinae</taxon>
        <taxon>Dufourea</taxon>
    </lineage>
</organism>
<dbReference type="Proteomes" id="UP000076502">
    <property type="component" value="Unassembled WGS sequence"/>
</dbReference>
<feature type="non-terminal residue" evidence="1">
    <location>
        <position position="1"/>
    </location>
</feature>
<proteinExistence type="predicted"/>
<accession>A0A154PTA0</accession>
<dbReference type="AlphaFoldDB" id="A0A154PTA0"/>